<feature type="compositionally biased region" description="Low complexity" evidence="10">
    <location>
        <begin position="1"/>
        <end position="22"/>
    </location>
</feature>
<dbReference type="CDD" id="cd04591">
    <property type="entry name" value="CBS_pair_voltage-gated_CLC_euk_bac"/>
    <property type="match status" value="1"/>
</dbReference>
<evidence type="ECO:0000256" key="1">
    <source>
        <dbReference type="ARBA" id="ARBA00004141"/>
    </source>
</evidence>
<dbReference type="SUPFAM" id="SSF81340">
    <property type="entry name" value="Clc chloride channel"/>
    <property type="match status" value="1"/>
</dbReference>
<dbReference type="SUPFAM" id="SSF54631">
    <property type="entry name" value="CBS-domain pair"/>
    <property type="match status" value="1"/>
</dbReference>
<evidence type="ECO:0000256" key="9">
    <source>
        <dbReference type="RuleBase" id="RU361221"/>
    </source>
</evidence>
<name>A0ABR3SFQ5_9PEZI</name>
<dbReference type="InterPro" id="IPR046342">
    <property type="entry name" value="CBS_dom_sf"/>
</dbReference>
<dbReference type="Pfam" id="PF00571">
    <property type="entry name" value="CBS"/>
    <property type="match status" value="2"/>
</dbReference>
<keyword evidence="13" id="KW-1185">Reference proteome</keyword>
<proteinExistence type="inferred from homology"/>
<evidence type="ECO:0000259" key="11">
    <source>
        <dbReference type="PROSITE" id="PS51371"/>
    </source>
</evidence>
<evidence type="ECO:0000256" key="4">
    <source>
        <dbReference type="ARBA" id="ARBA00022989"/>
    </source>
</evidence>
<feature type="region of interest" description="Disordered" evidence="10">
    <location>
        <begin position="1"/>
        <end position="44"/>
    </location>
</feature>
<keyword evidence="4 9" id="KW-1133">Transmembrane helix</keyword>
<dbReference type="Proteomes" id="UP001521116">
    <property type="component" value="Unassembled WGS sequence"/>
</dbReference>
<feature type="transmembrane region" description="Helical" evidence="9">
    <location>
        <begin position="174"/>
        <end position="192"/>
    </location>
</feature>
<feature type="transmembrane region" description="Helical" evidence="9">
    <location>
        <begin position="327"/>
        <end position="347"/>
    </location>
</feature>
<feature type="transmembrane region" description="Helical" evidence="9">
    <location>
        <begin position="444"/>
        <end position="467"/>
    </location>
</feature>
<evidence type="ECO:0000256" key="7">
    <source>
        <dbReference type="ARBA" id="ARBA00023214"/>
    </source>
</evidence>
<dbReference type="EMBL" id="JAJVDC020000182">
    <property type="protein sequence ID" value="KAL1619736.1"/>
    <property type="molecule type" value="Genomic_DNA"/>
</dbReference>
<feature type="transmembrane region" description="Helical" evidence="9">
    <location>
        <begin position="276"/>
        <end position="298"/>
    </location>
</feature>
<keyword evidence="5 9" id="KW-0406">Ion transport</keyword>
<keyword evidence="8" id="KW-0129">CBS domain</keyword>
<dbReference type="PANTHER" id="PTHR45711">
    <property type="entry name" value="CHLORIDE CHANNEL PROTEIN"/>
    <property type="match status" value="1"/>
</dbReference>
<evidence type="ECO:0000256" key="2">
    <source>
        <dbReference type="ARBA" id="ARBA00022448"/>
    </source>
</evidence>
<dbReference type="PANTHER" id="PTHR45711:SF9">
    <property type="entry name" value="ANION_PROTON EXCHANGE TRANSPORTER GEF1"/>
    <property type="match status" value="1"/>
</dbReference>
<sequence length="815" mass="90326">MTSRSSSSAGLRAASASRGPSLTRRVSALSDAEQQVHDERTTADHAIHEEIAEIKRYEDFTTIDWVQDAAREQLRRKARRQEKQGFFERARGPTWRSKLYDAYDAGQAWIVVSLVGVAIGLNAVFLNIVTEWLSDIKLGYCTTAFYLNEQFCCWGAENGCKEWHRWSNFWPVNYLLYILFSTLFAFVAGRLVKSFAPYAAGSGISEIKCIVAGFVMKGFLGFKTLVIKSISLPLAIASGLSVGKEGPSVHYAVCTGNVVSRLFNKYKRNASKTREILTASAAAGVGVAFGSPIGGVLFSLEAMNPFRTGQLVMFQVKYDRDWHFFEVIFYIILGVFGGLYGAFVIKWNLRVQAFRKRYLAQYPILEATTLALVTAIICYPNMFLRIDMTESMEILFRECEGAHDYDEICERKHRWHLVFTLAAATVIRTLLVIISYGCKVPAGIFVPSMAIGASFGRMVGVLVQALYDTFPNSSFFSACDPDGPCITPGTYAFLGAAAALSGIMHITVSVVVIMFELTGALTYILPTMIVVGVTKAVSERFGKGGIADRAIWANGFPFLDNKEEHTFGVPVSQVMTTTLITLPASGLQLREVEKILANNDFSGYPIVEDKTSRTLLGYIGRIELRYAIERARRLQSLPPTAKCYFTPGSSLAGQTPSTPAPAISFDDIAATSAQMTIDISRFVDPTPLAVHPRLPLETVMELFKKMGPRVILIEYRGRLTGLITVKDCLKYQFKVEAEENPRDESRMEERGERLWGLIRGVAEFVGMKIGLGRGKLRLSEGHTMGAGGLSPSSQQDRERPAQENREDHGLELEDR</sequence>
<comment type="subcellular location">
    <subcellularLocation>
        <location evidence="1 9">Membrane</location>
        <topology evidence="1 9">Multi-pass membrane protein</topology>
    </subcellularLocation>
</comment>
<comment type="caution">
    <text evidence="12">The sequence shown here is derived from an EMBL/GenBank/DDBJ whole genome shotgun (WGS) entry which is preliminary data.</text>
</comment>
<evidence type="ECO:0000313" key="13">
    <source>
        <dbReference type="Proteomes" id="UP001521116"/>
    </source>
</evidence>
<dbReference type="Pfam" id="PF00654">
    <property type="entry name" value="Voltage_CLC"/>
    <property type="match status" value="2"/>
</dbReference>
<comment type="similarity">
    <text evidence="9">Belongs to the chloride channel (TC 2.A.49) family.</text>
</comment>
<dbReference type="Gene3D" id="3.90.1280.20">
    <property type="match status" value="1"/>
</dbReference>
<dbReference type="InterPro" id="IPR014743">
    <property type="entry name" value="Cl-channel_core"/>
</dbReference>
<dbReference type="Gene3D" id="1.10.3080.10">
    <property type="entry name" value="Clc chloride channel"/>
    <property type="match status" value="2"/>
</dbReference>
<keyword evidence="3 9" id="KW-0812">Transmembrane</keyword>
<feature type="transmembrane region" description="Helical" evidence="9">
    <location>
        <begin position="359"/>
        <end position="382"/>
    </location>
</feature>
<feature type="transmembrane region" description="Helical" evidence="9">
    <location>
        <begin position="415"/>
        <end position="437"/>
    </location>
</feature>
<organism evidence="12 13">
    <name type="scientific">Neofusicoccum ribis</name>
    <dbReference type="NCBI Taxonomy" id="45134"/>
    <lineage>
        <taxon>Eukaryota</taxon>
        <taxon>Fungi</taxon>
        <taxon>Dikarya</taxon>
        <taxon>Ascomycota</taxon>
        <taxon>Pezizomycotina</taxon>
        <taxon>Dothideomycetes</taxon>
        <taxon>Dothideomycetes incertae sedis</taxon>
        <taxon>Botryosphaeriales</taxon>
        <taxon>Botryosphaeriaceae</taxon>
        <taxon>Neofusicoccum</taxon>
    </lineage>
</organism>
<feature type="compositionally biased region" description="Basic and acidic residues" evidence="10">
    <location>
        <begin position="795"/>
        <end position="815"/>
    </location>
</feature>
<dbReference type="InterPro" id="IPR000644">
    <property type="entry name" value="CBS_dom"/>
</dbReference>
<feature type="domain" description="CBS" evidence="11">
    <location>
        <begin position="683"/>
        <end position="744"/>
    </location>
</feature>
<dbReference type="Gene3D" id="3.10.580.20">
    <property type="match status" value="1"/>
</dbReference>
<comment type="caution">
    <text evidence="9">Lacks conserved residue(s) required for the propagation of feature annotation.</text>
</comment>
<evidence type="ECO:0000256" key="8">
    <source>
        <dbReference type="PROSITE-ProRule" id="PRU00703"/>
    </source>
</evidence>
<feature type="transmembrane region" description="Helical" evidence="9">
    <location>
        <begin position="491"/>
        <end position="515"/>
    </location>
</feature>
<reference evidence="12 13" key="1">
    <citation type="submission" date="2024-02" db="EMBL/GenBank/DDBJ databases">
        <title>De novo assembly and annotation of 12 fungi associated with fruit tree decline syndrome in Ontario, Canada.</title>
        <authorList>
            <person name="Sulman M."/>
            <person name="Ellouze W."/>
            <person name="Ilyukhin E."/>
        </authorList>
    </citation>
    <scope>NUCLEOTIDE SEQUENCE [LARGE SCALE GENOMIC DNA]</scope>
    <source>
        <strain evidence="12 13">M1-105</strain>
    </source>
</reference>
<feature type="domain" description="CBS" evidence="11">
    <location>
        <begin position="575"/>
        <end position="634"/>
    </location>
</feature>
<evidence type="ECO:0000256" key="6">
    <source>
        <dbReference type="ARBA" id="ARBA00023136"/>
    </source>
</evidence>
<evidence type="ECO:0000256" key="5">
    <source>
        <dbReference type="ARBA" id="ARBA00023065"/>
    </source>
</evidence>
<protein>
    <recommendedName>
        <fullName evidence="9">Chloride channel protein</fullName>
    </recommendedName>
</protein>
<gene>
    <name evidence="12" type="primary">GEF1</name>
    <name evidence="12" type="ORF">SLS56_009992</name>
</gene>
<keyword evidence="6 9" id="KW-0472">Membrane</keyword>
<evidence type="ECO:0000313" key="12">
    <source>
        <dbReference type="EMBL" id="KAL1619736.1"/>
    </source>
</evidence>
<dbReference type="InterPro" id="IPR001807">
    <property type="entry name" value="ClC"/>
</dbReference>
<dbReference type="PRINTS" id="PR00762">
    <property type="entry name" value="CLCHANNEL"/>
</dbReference>
<feature type="region of interest" description="Disordered" evidence="10">
    <location>
        <begin position="781"/>
        <end position="815"/>
    </location>
</feature>
<dbReference type="PROSITE" id="PS51371">
    <property type="entry name" value="CBS"/>
    <property type="match status" value="2"/>
</dbReference>
<evidence type="ECO:0000256" key="10">
    <source>
        <dbReference type="SAM" id="MobiDB-lite"/>
    </source>
</evidence>
<dbReference type="CDD" id="cd03684">
    <property type="entry name" value="ClC_3_like"/>
    <property type="match status" value="1"/>
</dbReference>
<feature type="transmembrane region" description="Helical" evidence="9">
    <location>
        <begin position="108"/>
        <end position="129"/>
    </location>
</feature>
<accession>A0ABR3SFQ5</accession>
<keyword evidence="2 9" id="KW-0813">Transport</keyword>
<feature type="compositionally biased region" description="Basic and acidic residues" evidence="10">
    <location>
        <begin position="34"/>
        <end position="44"/>
    </location>
</feature>
<evidence type="ECO:0000256" key="3">
    <source>
        <dbReference type="ARBA" id="ARBA00022692"/>
    </source>
</evidence>
<keyword evidence="7 9" id="KW-0868">Chloride</keyword>